<dbReference type="PROSITE" id="PS00455">
    <property type="entry name" value="AMP_BINDING"/>
    <property type="match status" value="1"/>
</dbReference>
<dbReference type="KEGG" id="asem:NNL22_15015"/>
<accession>A0A9E8HH45</accession>
<evidence type="ECO:0000259" key="5">
    <source>
        <dbReference type="Pfam" id="PF00501"/>
    </source>
</evidence>
<evidence type="ECO:0000256" key="2">
    <source>
        <dbReference type="ARBA" id="ARBA00022598"/>
    </source>
</evidence>
<protein>
    <submittedName>
        <fullName evidence="7">Long-chain-acyl-CoA synthetase</fullName>
        <ecNumber evidence="7">6.2.1.3</ecNumber>
    </submittedName>
</protein>
<feature type="domain" description="AMP-dependent synthetase/ligase" evidence="5">
    <location>
        <begin position="49"/>
        <end position="372"/>
    </location>
</feature>
<dbReference type="InterPro" id="IPR025110">
    <property type="entry name" value="AMP-bd_C"/>
</dbReference>
<dbReference type="GO" id="GO:0005524">
    <property type="term" value="F:ATP binding"/>
    <property type="evidence" value="ECO:0007669"/>
    <property type="project" value="UniProtKB-KW"/>
</dbReference>
<proteinExistence type="inferred from homology"/>
<feature type="domain" description="AMP-binding enzyme C-terminal" evidence="6">
    <location>
        <begin position="484"/>
        <end position="561"/>
    </location>
</feature>
<gene>
    <name evidence="7" type="ORF">NNL22_15015</name>
</gene>
<dbReference type="GO" id="GO:0044539">
    <property type="term" value="P:long-chain fatty acid import into cell"/>
    <property type="evidence" value="ECO:0007669"/>
    <property type="project" value="TreeGrafter"/>
</dbReference>
<evidence type="ECO:0000313" key="8">
    <source>
        <dbReference type="Proteomes" id="UP001164472"/>
    </source>
</evidence>
<dbReference type="EMBL" id="CP101527">
    <property type="protein sequence ID" value="UZW74319.1"/>
    <property type="molecule type" value="Genomic_DNA"/>
</dbReference>
<keyword evidence="4" id="KW-0067">ATP-binding</keyword>
<organism evidence="7 8">
    <name type="scientific">Alkalimarinus sediminis</name>
    <dbReference type="NCBI Taxonomy" id="1632866"/>
    <lineage>
        <taxon>Bacteria</taxon>
        <taxon>Pseudomonadati</taxon>
        <taxon>Pseudomonadota</taxon>
        <taxon>Gammaproteobacteria</taxon>
        <taxon>Alteromonadales</taxon>
        <taxon>Alteromonadaceae</taxon>
        <taxon>Alkalimarinus</taxon>
    </lineage>
</organism>
<dbReference type="InterPro" id="IPR020845">
    <property type="entry name" value="AMP-binding_CS"/>
</dbReference>
<evidence type="ECO:0000256" key="3">
    <source>
        <dbReference type="ARBA" id="ARBA00022741"/>
    </source>
</evidence>
<dbReference type="Gene3D" id="3.30.300.30">
    <property type="match status" value="1"/>
</dbReference>
<dbReference type="GO" id="GO:0005886">
    <property type="term" value="C:plasma membrane"/>
    <property type="evidence" value="ECO:0007669"/>
    <property type="project" value="TreeGrafter"/>
</dbReference>
<dbReference type="Pfam" id="PF13193">
    <property type="entry name" value="AMP-binding_C"/>
    <property type="match status" value="1"/>
</dbReference>
<dbReference type="Gene3D" id="3.40.50.12780">
    <property type="entry name" value="N-terminal domain of ligase-like"/>
    <property type="match status" value="1"/>
</dbReference>
<dbReference type="PANTHER" id="PTHR43107:SF15">
    <property type="entry name" value="FATTY ACID TRANSPORT PROTEIN 3, ISOFORM A"/>
    <property type="match status" value="1"/>
</dbReference>
<keyword evidence="8" id="KW-1185">Reference proteome</keyword>
<comment type="similarity">
    <text evidence="1">Belongs to the ATP-dependent AMP-binding enzyme family.</text>
</comment>
<dbReference type="AlphaFoldDB" id="A0A9E8HH45"/>
<name>A0A9E8HH45_9ALTE</name>
<dbReference type="GO" id="GO:0004467">
    <property type="term" value="F:long-chain fatty acid-CoA ligase activity"/>
    <property type="evidence" value="ECO:0007669"/>
    <property type="project" value="UniProtKB-EC"/>
</dbReference>
<evidence type="ECO:0000256" key="1">
    <source>
        <dbReference type="ARBA" id="ARBA00006432"/>
    </source>
</evidence>
<dbReference type="Pfam" id="PF00501">
    <property type="entry name" value="AMP-binding"/>
    <property type="match status" value="1"/>
</dbReference>
<dbReference type="Proteomes" id="UP001164472">
    <property type="component" value="Chromosome"/>
</dbReference>
<keyword evidence="3" id="KW-0547">Nucleotide-binding</keyword>
<keyword evidence="2 7" id="KW-0436">Ligase</keyword>
<dbReference type="FunFam" id="3.30.300.30:FF:000002">
    <property type="entry name" value="Long-chain fatty acid transport protein 1"/>
    <property type="match status" value="1"/>
</dbReference>
<sequence length="609" mass="67685">MSHSDVITLPQFLSRVPGLLANLPGTIKGVKIGNNTDKTKPVGLGICIEEAVRENPNGYALIYQDTYVTYSEYNAWANRIAHYLLKKGIKKGDTVAILIENRPELFACVAACAKIGAINALINTSQRGKVLTHSINLVGPKLAIVGEELVDAFNEVKSDLVVPESGHYFLADRDTLKDPGTAPEGWLNLATEVHGFSESNLPQTQQVFSEDPCFYIYTSGTTGLPKAVIFNHGRFMKAYGAFGYGALRLNTSDRIYVTLPFYHATAMAVCWGSTLAGKTGLVIARKFSASRFWDDVRRYDATAFGYVGELCRYLMDQPAKPNDRDNKIRVVVGNGLRPSIWKSFKERFGIERVMELYASSEGNIGFTNVLNFDNTVGISPFPYAIVEYDKEAEAPVRGADGYLRKVKKGGAGLLIGEITEKTPFHGYTDPKKTEECILRDVFKKGDAWFNTGDLMRDLGFKHAQFVDRLGDTFRWKGENVSTTEVEHIVDSCTHVSETVVYGVEIPETNGRAGMASIRLDCEESEFDFKSLLKHLQQELPHYAIPVFIRLSEGMDTTGTFKHKKAPLKDAGFDLAKQSNPVYVWLPKSDSYVPLTSDIQKGIESGEYRY</sequence>
<dbReference type="InterPro" id="IPR000873">
    <property type="entry name" value="AMP-dep_synth/lig_dom"/>
</dbReference>
<reference evidence="7" key="1">
    <citation type="submission" date="2022-07" db="EMBL/GenBank/DDBJ databases">
        <title>Alkalimarinus sp. nov., isolated from gut of a Alitta virens.</title>
        <authorList>
            <person name="Yang A.I."/>
            <person name="Shin N.-R."/>
        </authorList>
    </citation>
    <scope>NUCLEOTIDE SEQUENCE</scope>
    <source>
        <strain evidence="7">FA028</strain>
    </source>
</reference>
<dbReference type="InterPro" id="IPR042099">
    <property type="entry name" value="ANL_N_sf"/>
</dbReference>
<evidence type="ECO:0000256" key="4">
    <source>
        <dbReference type="ARBA" id="ARBA00022840"/>
    </source>
</evidence>
<evidence type="ECO:0000259" key="6">
    <source>
        <dbReference type="Pfam" id="PF13193"/>
    </source>
</evidence>
<dbReference type="InterPro" id="IPR045851">
    <property type="entry name" value="AMP-bd_C_sf"/>
</dbReference>
<dbReference type="EC" id="6.2.1.3" evidence="7"/>
<dbReference type="GO" id="GO:0005324">
    <property type="term" value="F:long-chain fatty acid transmembrane transporter activity"/>
    <property type="evidence" value="ECO:0007669"/>
    <property type="project" value="TreeGrafter"/>
</dbReference>
<dbReference type="SUPFAM" id="SSF56801">
    <property type="entry name" value="Acetyl-CoA synthetase-like"/>
    <property type="match status" value="1"/>
</dbReference>
<dbReference type="RefSeq" id="WP_251812508.1">
    <property type="nucleotide sequence ID" value="NZ_CP101527.1"/>
</dbReference>
<dbReference type="NCBIfam" id="NF006134">
    <property type="entry name" value="PRK08279.1"/>
    <property type="match status" value="1"/>
</dbReference>
<dbReference type="PANTHER" id="PTHR43107">
    <property type="entry name" value="LONG-CHAIN FATTY ACID TRANSPORT PROTEIN"/>
    <property type="match status" value="1"/>
</dbReference>
<evidence type="ECO:0000313" key="7">
    <source>
        <dbReference type="EMBL" id="UZW74319.1"/>
    </source>
</evidence>